<name>A0ABT0M7X9_9BACL</name>
<dbReference type="HAMAP" id="MF_01851">
    <property type="entry name" value="UPF0637"/>
    <property type="match status" value="1"/>
</dbReference>
<gene>
    <name evidence="2" type="ORF">M3N64_03330</name>
</gene>
<dbReference type="Gene3D" id="3.30.930.20">
    <property type="entry name" value="Protein of unknown function DUF1054"/>
    <property type="match status" value="1"/>
</dbReference>
<evidence type="ECO:0000313" key="2">
    <source>
        <dbReference type="EMBL" id="MCL1630977.1"/>
    </source>
</evidence>
<dbReference type="RefSeq" id="WP_249097770.1">
    <property type="nucleotide sequence ID" value="NZ_JAMAST010000002.1"/>
</dbReference>
<comment type="caution">
    <text evidence="2">The sequence shown here is derived from an EMBL/GenBank/DDBJ whole genome shotgun (WGS) entry which is preliminary data.</text>
</comment>
<dbReference type="InterPro" id="IPR053707">
    <property type="entry name" value="UPF0637_domain_sf"/>
</dbReference>
<dbReference type="InterPro" id="IPR009403">
    <property type="entry name" value="UPF0637"/>
</dbReference>
<sequence>MTQEGLFTRDDFASMQTPGLENRMYAIRSQIQPKFQAIADHLLPFFNTYDAAQDSPFFLHIARHARRTVHPPDSTWMAVAQSKRGYKKYPHFQFGIWPDHLFFWLAVIEEYPDKVKLGQTLLEHVPQIQQSIPPYFAWSADHMKNIFTRHQNLNKDDLNKLFFRLEKVKKAELLCGVIISKEEATAKNENDLVSHLKEQIKILMPLYETACACEKTMVSEKKSR</sequence>
<dbReference type="Proteomes" id="UP001203004">
    <property type="component" value="Unassembled WGS sequence"/>
</dbReference>
<reference evidence="2 3" key="1">
    <citation type="submission" date="2022-05" db="EMBL/GenBank/DDBJ databases">
        <title>Sporolactobacillus sp nov CPB3-1, isolated from tree bark (Mangifera indica L.).</title>
        <authorList>
            <person name="Phuengjayaem S."/>
            <person name="Tanasupawat S."/>
        </authorList>
    </citation>
    <scope>NUCLEOTIDE SEQUENCE [LARGE SCALE GENOMIC DNA]</scope>
    <source>
        <strain evidence="2 3">CPB3-1</strain>
    </source>
</reference>
<protein>
    <recommendedName>
        <fullName evidence="1">UPF0637 protein M3N64_03330</fullName>
    </recommendedName>
</protein>
<proteinExistence type="inferred from homology"/>
<dbReference type="EMBL" id="JAMAST010000002">
    <property type="protein sequence ID" value="MCL1630977.1"/>
    <property type="molecule type" value="Genomic_DNA"/>
</dbReference>
<dbReference type="Pfam" id="PF06335">
    <property type="entry name" value="DUF1054"/>
    <property type="match status" value="1"/>
</dbReference>
<dbReference type="SUPFAM" id="SSF142913">
    <property type="entry name" value="YktB/PF0168-like"/>
    <property type="match status" value="1"/>
</dbReference>
<keyword evidence="3" id="KW-1185">Reference proteome</keyword>
<accession>A0ABT0M7X9</accession>
<comment type="similarity">
    <text evidence="1">Belongs to the UPF0637 family.</text>
</comment>
<dbReference type="PIRSF" id="PIRSF021332">
    <property type="entry name" value="DUF1054"/>
    <property type="match status" value="1"/>
</dbReference>
<evidence type="ECO:0000256" key="1">
    <source>
        <dbReference type="HAMAP-Rule" id="MF_01851"/>
    </source>
</evidence>
<evidence type="ECO:0000313" key="3">
    <source>
        <dbReference type="Proteomes" id="UP001203004"/>
    </source>
</evidence>
<organism evidence="2 3">
    <name type="scientific">Sporolactobacillus mangiferae</name>
    <dbReference type="NCBI Taxonomy" id="2940498"/>
    <lineage>
        <taxon>Bacteria</taxon>
        <taxon>Bacillati</taxon>
        <taxon>Bacillota</taxon>
        <taxon>Bacilli</taxon>
        <taxon>Bacillales</taxon>
        <taxon>Sporolactobacillaceae</taxon>
        <taxon>Sporolactobacillus</taxon>
    </lineage>
</organism>